<dbReference type="RefSeq" id="WP_088906968.1">
    <property type="nucleotide sequence ID" value="NZ_CP018145.1"/>
</dbReference>
<dbReference type="AlphaFoldDB" id="A0A220MDQ3"/>
<accession>A0A220MDQ3</accession>
<dbReference type="KEGG" id="bfm:BP422_05920"/>
<dbReference type="Proteomes" id="UP000197781">
    <property type="component" value="Chromosome"/>
</dbReference>
<protein>
    <submittedName>
        <fullName evidence="1">Uncharacterized protein</fullName>
    </submittedName>
</protein>
<proteinExistence type="predicted"/>
<name>A0A220MDQ3_9BACL</name>
<organism evidence="1 2">
    <name type="scientific">Brevibacillus formosus</name>
    <dbReference type="NCBI Taxonomy" id="54913"/>
    <lineage>
        <taxon>Bacteria</taxon>
        <taxon>Bacillati</taxon>
        <taxon>Bacillota</taxon>
        <taxon>Bacilli</taxon>
        <taxon>Bacillales</taxon>
        <taxon>Paenibacillaceae</taxon>
        <taxon>Brevibacillus</taxon>
    </lineage>
</organism>
<reference evidence="1 2" key="1">
    <citation type="submission" date="2016-11" db="EMBL/GenBank/DDBJ databases">
        <authorList>
            <person name="Jaros S."/>
            <person name="Januszkiewicz K."/>
            <person name="Wedrychowicz H."/>
        </authorList>
    </citation>
    <scope>NUCLEOTIDE SEQUENCE [LARGE SCALE GENOMIC DNA]</scope>
    <source>
        <strain evidence="1 2">NF2</strain>
    </source>
</reference>
<dbReference type="EMBL" id="CP018145">
    <property type="protein sequence ID" value="ASJ53122.1"/>
    <property type="molecule type" value="Genomic_DNA"/>
</dbReference>
<evidence type="ECO:0000313" key="2">
    <source>
        <dbReference type="Proteomes" id="UP000197781"/>
    </source>
</evidence>
<sequence length="63" mass="6449">MIGLSDLGFSGEGFIGDGINGDGNGIAEEGGFGISLGRLGSAVGIGGILRRFSTEFYTSFRMN</sequence>
<gene>
    <name evidence="1" type="ORF">BP422_05920</name>
</gene>
<evidence type="ECO:0000313" key="1">
    <source>
        <dbReference type="EMBL" id="ASJ53122.1"/>
    </source>
</evidence>